<dbReference type="Gene3D" id="3.40.50.300">
    <property type="entry name" value="P-loop containing nucleotide triphosphate hydrolases"/>
    <property type="match status" value="2"/>
</dbReference>
<dbReference type="GO" id="GO:0003723">
    <property type="term" value="F:RNA binding"/>
    <property type="evidence" value="ECO:0007669"/>
    <property type="project" value="UniProtKB-KW"/>
</dbReference>
<comment type="similarity">
    <text evidence="9">Belongs to the DExH box helicase family.</text>
</comment>
<dbReference type="InterPro" id="IPR002110">
    <property type="entry name" value="Ankyrin_rpt"/>
</dbReference>
<evidence type="ECO:0000313" key="15">
    <source>
        <dbReference type="EMBL" id="PIA37828.1"/>
    </source>
</evidence>
<keyword evidence="3" id="KW-0378">Hydrolase</keyword>
<dbReference type="PROSITE" id="PS51192">
    <property type="entry name" value="HELICASE_ATP_BIND_1"/>
    <property type="match status" value="1"/>
</dbReference>
<evidence type="ECO:0000256" key="6">
    <source>
        <dbReference type="ARBA" id="ARBA00022884"/>
    </source>
</evidence>
<dbReference type="PROSITE" id="PS51194">
    <property type="entry name" value="HELICASE_CTER"/>
    <property type="match status" value="1"/>
</dbReference>
<comment type="subcellular location">
    <subcellularLocation>
        <location evidence="1">Nucleus</location>
    </subcellularLocation>
</comment>
<dbReference type="SMART" id="SM00490">
    <property type="entry name" value="HELICc"/>
    <property type="match status" value="1"/>
</dbReference>
<dbReference type="SMART" id="SM00487">
    <property type="entry name" value="DEXDc"/>
    <property type="match status" value="1"/>
</dbReference>
<reference evidence="15 16" key="1">
    <citation type="submission" date="2017-09" db="EMBL/GenBank/DDBJ databases">
        <title>WGS assembly of Aquilegia coerulea Goldsmith.</title>
        <authorList>
            <person name="Hodges S."/>
            <person name="Kramer E."/>
            <person name="Nordborg M."/>
            <person name="Tomkins J."/>
            <person name="Borevitz J."/>
            <person name="Derieg N."/>
            <person name="Yan J."/>
            <person name="Mihaltcheva S."/>
            <person name="Hayes R.D."/>
            <person name="Rokhsar D."/>
        </authorList>
    </citation>
    <scope>NUCLEOTIDE SEQUENCE [LARGE SCALE GENOMIC DNA]</scope>
    <source>
        <strain evidence="16">cv. Goldsmith</strain>
    </source>
</reference>
<evidence type="ECO:0000256" key="4">
    <source>
        <dbReference type="ARBA" id="ARBA00022806"/>
    </source>
</evidence>
<keyword evidence="5" id="KW-0067">ATP-binding</keyword>
<organism evidence="15 16">
    <name type="scientific">Aquilegia coerulea</name>
    <name type="common">Rocky mountain columbine</name>
    <dbReference type="NCBI Taxonomy" id="218851"/>
    <lineage>
        <taxon>Eukaryota</taxon>
        <taxon>Viridiplantae</taxon>
        <taxon>Streptophyta</taxon>
        <taxon>Embryophyta</taxon>
        <taxon>Tracheophyta</taxon>
        <taxon>Spermatophyta</taxon>
        <taxon>Magnoliopsida</taxon>
        <taxon>Ranunculales</taxon>
        <taxon>Ranunculaceae</taxon>
        <taxon>Thalictroideae</taxon>
        <taxon>Aquilegia</taxon>
    </lineage>
</organism>
<dbReference type="Pfam" id="PF00270">
    <property type="entry name" value="DEAD"/>
    <property type="match status" value="1"/>
</dbReference>
<dbReference type="InterPro" id="IPR011545">
    <property type="entry name" value="DEAD/DEAH_box_helicase_dom"/>
</dbReference>
<dbReference type="InterPro" id="IPR027417">
    <property type="entry name" value="P-loop_NTPase"/>
</dbReference>
<keyword evidence="2" id="KW-0547">Nucleotide-binding</keyword>
<evidence type="ECO:0000313" key="16">
    <source>
        <dbReference type="Proteomes" id="UP000230069"/>
    </source>
</evidence>
<comment type="catalytic activity">
    <reaction evidence="8">
        <text>ATP + H2O = ADP + phosphate + H(+)</text>
        <dbReference type="Rhea" id="RHEA:13065"/>
        <dbReference type="ChEBI" id="CHEBI:15377"/>
        <dbReference type="ChEBI" id="CHEBI:15378"/>
        <dbReference type="ChEBI" id="CHEBI:30616"/>
        <dbReference type="ChEBI" id="CHEBI:43474"/>
        <dbReference type="ChEBI" id="CHEBI:456216"/>
        <dbReference type="EC" id="3.6.4.13"/>
    </reaction>
</comment>
<dbReference type="InterPro" id="IPR001650">
    <property type="entry name" value="Helicase_C-like"/>
</dbReference>
<evidence type="ECO:0000256" key="9">
    <source>
        <dbReference type="ARBA" id="ARBA00060772"/>
    </source>
</evidence>
<dbReference type="GO" id="GO:0005634">
    <property type="term" value="C:nucleus"/>
    <property type="evidence" value="ECO:0007669"/>
    <property type="project" value="UniProtKB-SubCell"/>
</dbReference>
<dbReference type="SUPFAM" id="SSF48403">
    <property type="entry name" value="Ankyrin repeat"/>
    <property type="match status" value="1"/>
</dbReference>
<keyword evidence="16" id="KW-1185">Reference proteome</keyword>
<dbReference type="InterPro" id="IPR001374">
    <property type="entry name" value="R3H_dom"/>
</dbReference>
<dbReference type="Gene3D" id="1.20.120.1080">
    <property type="match status" value="1"/>
</dbReference>
<dbReference type="FunFam" id="3.40.50.300:FF:000526">
    <property type="entry name" value="DExH-box ATP-dependent RNA helicase DExH3"/>
    <property type="match status" value="1"/>
</dbReference>
<dbReference type="CDD" id="cd17917">
    <property type="entry name" value="DEXHc_RHA-like"/>
    <property type="match status" value="1"/>
</dbReference>
<keyword evidence="4" id="KW-0347">Helicase</keyword>
<evidence type="ECO:0000256" key="2">
    <source>
        <dbReference type="ARBA" id="ARBA00022741"/>
    </source>
</evidence>
<dbReference type="SMART" id="SM00847">
    <property type="entry name" value="HA2"/>
    <property type="match status" value="1"/>
</dbReference>
<dbReference type="Gene3D" id="3.30.1370.50">
    <property type="entry name" value="R3H-like domain"/>
    <property type="match status" value="1"/>
</dbReference>
<feature type="domain" description="Helicase ATP-binding" evidence="13">
    <location>
        <begin position="197"/>
        <end position="374"/>
    </location>
</feature>
<feature type="compositionally biased region" description="Acidic residues" evidence="11">
    <location>
        <begin position="1002"/>
        <end position="1016"/>
    </location>
</feature>
<dbReference type="AlphaFoldDB" id="A0A2G5D2V2"/>
<dbReference type="GO" id="GO:0003677">
    <property type="term" value="F:DNA binding"/>
    <property type="evidence" value="ECO:0007669"/>
    <property type="project" value="UniProtKB-ARBA"/>
</dbReference>
<dbReference type="InterPro" id="IPR036770">
    <property type="entry name" value="Ankyrin_rpt-contain_sf"/>
</dbReference>
<sequence>MTRSRKNKNNNQGGNPRVDEATRIRIATILDDFTQKTDEEYTFEASLTNPERALVHELCRKRGMGSKSSGTGKQRCVSVYKSKLSKRESGKKKTGKKRKNVSCLKFSEETNKVLRDLFTRYPPNDAEQNEVNVTGHVKVDKRLRKKDDSFHKPSMNKADIAAKVEAFNSRMNKAPNLRQIFIGRSKLPIASYKDVITSTIETNQVVLIAGETGCGKTTQVPQYLLDYMWGKGEVCKIVCTQPRRISATSVAERIAYERGETVGDNIGYKIRLENQGGKHSSIMFCTNGLLLRVLVGKGTSTSSTNITSKDDKFEVTHVIVDEIHERDRFSDLMLAILRDMLPLYPHLRLILMSATIDSERFSQYFGGCPIIRVPGFTYPVKSFYLEDILFILKSAESNHLDSTSPDGIREDAELTEDYIASLDEAINLAVSSDEFDPLLELISSESTPRICNYQHSLSGISPLMVCAGKGRVSDVCMLLSLGANCNLCDKGGKTAMEWAQQENQSDIVEIIRQHLENVNSKSADEQELLEKYLATVNPEHVDIVLIERLLRKICTDSEEGAILVFLSGWDDINKTREKLLDSPFFNDTSKFVVIPLHSMVPSAEQKKVFEPLPHGMRKIILSTNIAETAVTIDDVVYVIDSGRMKEKNYDPYNDVSTLHSSWVSKASARQREGRAGRCQPGICYHLFSKTRAASLPEFQVPEIKRMPIEELCLQVKMLDANCKIVDFLQKLLDPPVSETIRNATLVLQGIGALTPEEDLTELGEKLGSLPVHPSTSKMLFFAILMNCLDPALTLACASDYKDPFILPMAPDEKKKALTARAELASLYGGHSDQLMVIAAYECWQRAKDKGQEESFCRKYFVSRSTMKMLSSMRKKLQNELIQNGFMEKEASYCSLNARDPGILHAVVVAGLYPMVGRLLPAPRSGHCLVETISAAKVRLHPYSSNCKLSLDKSSTPPLVVFDEITRGDGGMYIRNCSVVGPYPLLIIATELVVAPAEDYEDESDEDCDASGSDEDGMEVHTVSKREQRIMSDPDNTVSVVIDRWLTFESTALDVAQIYCLRERLNAAILFKVKYPKKVLPPALGASMCAIACILSYDGLSGISPSCISIGSSTLMMNAVGIDKSYPDKGNETCLNSDSYKFLSFLICDNAPHRSRYNKPRQVSRSMHRNATTNPNMQQTYMQNGGHPSQITHLQGPGFWGHNSGGQPTGTSYKRQRGAGPY</sequence>
<dbReference type="InterPro" id="IPR014001">
    <property type="entry name" value="Helicase_ATP-bd"/>
</dbReference>
<evidence type="ECO:0000256" key="1">
    <source>
        <dbReference type="ARBA" id="ARBA00004123"/>
    </source>
</evidence>
<dbReference type="Pfam" id="PF00271">
    <property type="entry name" value="Helicase_C"/>
    <property type="match status" value="1"/>
</dbReference>
<dbReference type="PROSITE" id="PS51061">
    <property type="entry name" value="R3H"/>
    <property type="match status" value="1"/>
</dbReference>
<gene>
    <name evidence="15" type="ORF">AQUCO_03000397v1</name>
</gene>
<dbReference type="PANTHER" id="PTHR18934">
    <property type="entry name" value="ATP-DEPENDENT RNA HELICASE"/>
    <property type="match status" value="1"/>
</dbReference>
<evidence type="ECO:0000256" key="8">
    <source>
        <dbReference type="ARBA" id="ARBA00047984"/>
    </source>
</evidence>
<dbReference type="SMART" id="SM00393">
    <property type="entry name" value="R3H"/>
    <property type="match status" value="1"/>
</dbReference>
<evidence type="ECO:0000259" key="13">
    <source>
        <dbReference type="PROSITE" id="PS51192"/>
    </source>
</evidence>
<dbReference type="InterPro" id="IPR036867">
    <property type="entry name" value="R3H_dom_sf"/>
</dbReference>
<dbReference type="Pfam" id="PF07717">
    <property type="entry name" value="OB_NTP_bind"/>
    <property type="match status" value="1"/>
</dbReference>
<dbReference type="SUPFAM" id="SSF52540">
    <property type="entry name" value="P-loop containing nucleoside triphosphate hydrolases"/>
    <property type="match status" value="2"/>
</dbReference>
<evidence type="ECO:0000256" key="7">
    <source>
        <dbReference type="ARBA" id="ARBA00023242"/>
    </source>
</evidence>
<dbReference type="OrthoDB" id="5600252at2759"/>
<dbReference type="CDD" id="cd18791">
    <property type="entry name" value="SF2_C_RHA"/>
    <property type="match status" value="1"/>
</dbReference>
<dbReference type="GO" id="GO:0003724">
    <property type="term" value="F:RNA helicase activity"/>
    <property type="evidence" value="ECO:0007669"/>
    <property type="project" value="UniProtKB-EC"/>
</dbReference>
<dbReference type="InterPro" id="IPR007502">
    <property type="entry name" value="Helicase-assoc_dom"/>
</dbReference>
<feature type="region of interest" description="Disordered" evidence="11">
    <location>
        <begin position="1002"/>
        <end position="1024"/>
    </location>
</feature>
<dbReference type="PANTHER" id="PTHR18934:SF213">
    <property type="entry name" value="3'-5' RNA HELICASE YTHDC2"/>
    <property type="match status" value="1"/>
</dbReference>
<dbReference type="Pfam" id="PF21010">
    <property type="entry name" value="HA2_C"/>
    <property type="match status" value="1"/>
</dbReference>
<dbReference type="Proteomes" id="UP000230069">
    <property type="component" value="Unassembled WGS sequence"/>
</dbReference>
<dbReference type="Gene3D" id="1.25.40.20">
    <property type="entry name" value="Ankyrin repeat-containing domain"/>
    <property type="match status" value="1"/>
</dbReference>
<evidence type="ECO:0000256" key="10">
    <source>
        <dbReference type="PROSITE-ProRule" id="PRU00023"/>
    </source>
</evidence>
<dbReference type="STRING" id="218851.A0A2G5D2V2"/>
<dbReference type="FunFam" id="1.20.120.1080:FF:000011">
    <property type="entry name" value="DExH-box ATP-dependent RNA helicase DExH6"/>
    <property type="match status" value="1"/>
</dbReference>
<protein>
    <recommendedName>
        <fullName evidence="17">RNA helicase</fullName>
    </recommendedName>
</protein>
<keyword evidence="10" id="KW-0040">ANK repeat</keyword>
<dbReference type="Pfam" id="PF12796">
    <property type="entry name" value="Ank_2"/>
    <property type="match status" value="1"/>
</dbReference>
<evidence type="ECO:0000256" key="11">
    <source>
        <dbReference type="SAM" id="MobiDB-lite"/>
    </source>
</evidence>
<dbReference type="FunFam" id="3.40.50.300:FF:000860">
    <property type="entry name" value="DExH-box ATP-dependent RNA helicase DExH6"/>
    <property type="match status" value="1"/>
</dbReference>
<dbReference type="SUPFAM" id="SSF82708">
    <property type="entry name" value="R3H domain"/>
    <property type="match status" value="1"/>
</dbReference>
<dbReference type="GO" id="GO:0016787">
    <property type="term" value="F:hydrolase activity"/>
    <property type="evidence" value="ECO:0007669"/>
    <property type="project" value="UniProtKB-KW"/>
</dbReference>
<dbReference type="InParanoid" id="A0A2G5D2V2"/>
<keyword evidence="6" id="KW-0694">RNA-binding</keyword>
<feature type="domain" description="R3H" evidence="12">
    <location>
        <begin position="20"/>
        <end position="83"/>
    </location>
</feature>
<dbReference type="FunFam" id="3.30.1370.50:FF:000002">
    <property type="entry name" value="Immunoglobulin mu DNA-binding protein 2"/>
    <property type="match status" value="1"/>
</dbReference>
<feature type="region of interest" description="Disordered" evidence="11">
    <location>
        <begin position="1198"/>
        <end position="1221"/>
    </location>
</feature>
<feature type="domain" description="Helicase C-terminal" evidence="14">
    <location>
        <begin position="545"/>
        <end position="719"/>
    </location>
</feature>
<dbReference type="Pfam" id="PF01424">
    <property type="entry name" value="R3H"/>
    <property type="match status" value="1"/>
</dbReference>
<evidence type="ECO:0000259" key="14">
    <source>
        <dbReference type="PROSITE" id="PS51194"/>
    </source>
</evidence>
<feature type="region of interest" description="Disordered" evidence="11">
    <location>
        <begin position="1"/>
        <end position="20"/>
    </location>
</feature>
<keyword evidence="7" id="KW-0539">Nucleus</keyword>
<dbReference type="EMBL" id="KZ305047">
    <property type="protein sequence ID" value="PIA37828.1"/>
    <property type="molecule type" value="Genomic_DNA"/>
</dbReference>
<proteinExistence type="inferred from homology"/>
<dbReference type="InterPro" id="IPR011709">
    <property type="entry name" value="DEAD-box_helicase_OB_fold"/>
</dbReference>
<dbReference type="FunCoup" id="A0A2G5D2V2">
    <property type="interactions" value="2937"/>
</dbReference>
<dbReference type="GO" id="GO:0005524">
    <property type="term" value="F:ATP binding"/>
    <property type="evidence" value="ECO:0007669"/>
    <property type="project" value="UniProtKB-KW"/>
</dbReference>
<evidence type="ECO:0000256" key="3">
    <source>
        <dbReference type="ARBA" id="ARBA00022801"/>
    </source>
</evidence>
<evidence type="ECO:0008006" key="17">
    <source>
        <dbReference type="Google" id="ProtNLM"/>
    </source>
</evidence>
<evidence type="ECO:0000259" key="12">
    <source>
        <dbReference type="PROSITE" id="PS51061"/>
    </source>
</evidence>
<feature type="repeat" description="ANK" evidence="10">
    <location>
        <begin position="458"/>
        <end position="490"/>
    </location>
</feature>
<evidence type="ECO:0000256" key="5">
    <source>
        <dbReference type="ARBA" id="ARBA00022840"/>
    </source>
</evidence>
<dbReference type="PROSITE" id="PS50088">
    <property type="entry name" value="ANK_REPEAT"/>
    <property type="match status" value="1"/>
</dbReference>
<accession>A0A2G5D2V2</accession>
<name>A0A2G5D2V2_AQUCA</name>